<proteinExistence type="predicted"/>
<reference evidence="1" key="1">
    <citation type="submission" date="2025-08" db="UniProtKB">
        <authorList>
            <consortium name="Ensembl"/>
        </authorList>
    </citation>
    <scope>IDENTIFICATION</scope>
</reference>
<name>A0A8B9HWK6_ASTMX</name>
<accession>A0A8B9HWK6</accession>
<organism evidence="1 2">
    <name type="scientific">Astyanax mexicanus</name>
    <name type="common">Blind cave fish</name>
    <name type="synonym">Astyanax fasciatus mexicanus</name>
    <dbReference type="NCBI Taxonomy" id="7994"/>
    <lineage>
        <taxon>Eukaryota</taxon>
        <taxon>Metazoa</taxon>
        <taxon>Chordata</taxon>
        <taxon>Craniata</taxon>
        <taxon>Vertebrata</taxon>
        <taxon>Euteleostomi</taxon>
        <taxon>Actinopterygii</taxon>
        <taxon>Neopterygii</taxon>
        <taxon>Teleostei</taxon>
        <taxon>Ostariophysi</taxon>
        <taxon>Characiformes</taxon>
        <taxon>Characoidei</taxon>
        <taxon>Acestrorhamphidae</taxon>
        <taxon>Acestrorhamphinae</taxon>
        <taxon>Astyanax</taxon>
    </lineage>
</organism>
<evidence type="ECO:0000313" key="2">
    <source>
        <dbReference type="Proteomes" id="UP000694621"/>
    </source>
</evidence>
<dbReference type="AlphaFoldDB" id="A0A8B9HWK6"/>
<protein>
    <submittedName>
        <fullName evidence="1">Uncharacterized protein</fullName>
    </submittedName>
</protein>
<dbReference type="Ensembl" id="ENSAMXT00005020509.1">
    <property type="protein sequence ID" value="ENSAMXP00005018561.1"/>
    <property type="gene ID" value="ENSAMXG00005009663.1"/>
</dbReference>
<dbReference type="Proteomes" id="UP000694621">
    <property type="component" value="Unplaced"/>
</dbReference>
<evidence type="ECO:0000313" key="1">
    <source>
        <dbReference type="Ensembl" id="ENSAMXP00005018561.1"/>
    </source>
</evidence>
<sequence>MRSGPLRAVAAVLVVGLTWLLASSLLGGDGSSVMKQRHTHALARSRFLSLSFFISLSLCL</sequence>